<gene>
    <name evidence="2" type="ORF">H2509_14005</name>
</gene>
<dbReference type="SUPFAM" id="SSF47413">
    <property type="entry name" value="lambda repressor-like DNA-binding domains"/>
    <property type="match status" value="1"/>
</dbReference>
<dbReference type="GO" id="GO:0003677">
    <property type="term" value="F:DNA binding"/>
    <property type="evidence" value="ECO:0007669"/>
    <property type="project" value="InterPro"/>
</dbReference>
<feature type="domain" description="HTH cro/C1-type" evidence="1">
    <location>
        <begin position="42"/>
        <end position="96"/>
    </location>
</feature>
<dbReference type="AlphaFoldDB" id="A0A839AGS3"/>
<evidence type="ECO:0000259" key="1">
    <source>
        <dbReference type="PROSITE" id="PS50943"/>
    </source>
</evidence>
<dbReference type="InterPro" id="IPR010982">
    <property type="entry name" value="Lambda_DNA-bd_dom_sf"/>
</dbReference>
<dbReference type="InterPro" id="IPR015927">
    <property type="entry name" value="Peptidase_S24_S26A/B/C"/>
</dbReference>
<dbReference type="Proteomes" id="UP000541109">
    <property type="component" value="Unassembled WGS sequence"/>
</dbReference>
<dbReference type="SMART" id="SM00530">
    <property type="entry name" value="HTH_XRE"/>
    <property type="match status" value="1"/>
</dbReference>
<accession>A0A839AGS3</accession>
<comment type="caution">
    <text evidence="2">The sequence shown here is derived from an EMBL/GenBank/DDBJ whole genome shotgun (WGS) entry which is preliminary data.</text>
</comment>
<reference evidence="2 3" key="1">
    <citation type="submission" date="2020-07" db="EMBL/GenBank/DDBJ databases">
        <title>Stappia sp., F7233, whole genome shotgun sequencing project.</title>
        <authorList>
            <person name="Jiang S."/>
            <person name="Liu Z.W."/>
            <person name="Du Z.J."/>
        </authorList>
    </citation>
    <scope>NUCLEOTIDE SEQUENCE [LARGE SCALE GENOMIC DNA]</scope>
    <source>
        <strain evidence="2 3">F7233</strain>
    </source>
</reference>
<dbReference type="Gene3D" id="2.10.109.10">
    <property type="entry name" value="Umud Fragment, subunit A"/>
    <property type="match status" value="1"/>
</dbReference>
<dbReference type="Pfam" id="PF01381">
    <property type="entry name" value="HTH_3"/>
    <property type="match status" value="1"/>
</dbReference>
<dbReference type="Pfam" id="PF00717">
    <property type="entry name" value="Peptidase_S24"/>
    <property type="match status" value="1"/>
</dbReference>
<dbReference type="Gene3D" id="1.10.260.40">
    <property type="entry name" value="lambda repressor-like DNA-binding domains"/>
    <property type="match status" value="1"/>
</dbReference>
<dbReference type="InterPro" id="IPR001387">
    <property type="entry name" value="Cro/C1-type_HTH"/>
</dbReference>
<name>A0A839AGS3_9HYPH</name>
<protein>
    <submittedName>
        <fullName evidence="2">Helix-turn-helix domain-containing protein</fullName>
    </submittedName>
</protein>
<evidence type="ECO:0000313" key="2">
    <source>
        <dbReference type="EMBL" id="MBA5778238.1"/>
    </source>
</evidence>
<organism evidence="2 3">
    <name type="scientific">Stappia albiluteola</name>
    <dbReference type="NCBI Taxonomy" id="2758565"/>
    <lineage>
        <taxon>Bacteria</taxon>
        <taxon>Pseudomonadati</taxon>
        <taxon>Pseudomonadota</taxon>
        <taxon>Alphaproteobacteria</taxon>
        <taxon>Hyphomicrobiales</taxon>
        <taxon>Stappiaceae</taxon>
        <taxon>Stappia</taxon>
    </lineage>
</organism>
<dbReference type="SUPFAM" id="SSF51306">
    <property type="entry name" value="LexA/Signal peptidase"/>
    <property type="match status" value="1"/>
</dbReference>
<keyword evidence="3" id="KW-1185">Reference proteome</keyword>
<sequence>MTGMFHLSKLGVKRNISLSDNDTGNPAEYLRRMDGDHVKFFLREWRKAKGWTQDRLAEETGSNKGQISKLETGAQRMNAEWMSRFSQALGIRPSDLMRHPDKQDAAPLSPIPSAKMIAVPIVGTVQAGIWREVEALWLDAEEQKVILSIEEPPYKPGDLVGYRVAGDSMNLLCQDGGIALCVDFAKSGLALRTGLIVVAEREEHGKVELTLKEVGSNGNGWELIPRSTNKHYKTIILNGDDEGVTVSVKAIVLRFITPRLI</sequence>
<dbReference type="PROSITE" id="PS50943">
    <property type="entry name" value="HTH_CROC1"/>
    <property type="match status" value="1"/>
</dbReference>
<dbReference type="InterPro" id="IPR036286">
    <property type="entry name" value="LexA/Signal_pep-like_sf"/>
</dbReference>
<evidence type="ECO:0000313" key="3">
    <source>
        <dbReference type="Proteomes" id="UP000541109"/>
    </source>
</evidence>
<dbReference type="RefSeq" id="WP_182166302.1">
    <property type="nucleotide sequence ID" value="NZ_JACFXV010000060.1"/>
</dbReference>
<dbReference type="EMBL" id="JACFXV010000060">
    <property type="protein sequence ID" value="MBA5778238.1"/>
    <property type="molecule type" value="Genomic_DNA"/>
</dbReference>
<proteinExistence type="predicted"/>
<dbReference type="CDD" id="cd00093">
    <property type="entry name" value="HTH_XRE"/>
    <property type="match status" value="1"/>
</dbReference>